<evidence type="ECO:0000256" key="2">
    <source>
        <dbReference type="ARBA" id="ARBA00004123"/>
    </source>
</evidence>
<dbReference type="Gene3D" id="3.30.70.330">
    <property type="match status" value="2"/>
</dbReference>
<comment type="similarity">
    <text evidence="4 12">Belongs to the histone H2B family.</text>
</comment>
<reference evidence="15 16" key="1">
    <citation type="submission" date="2012-08" db="EMBL/GenBank/DDBJ databases">
        <title>Oryza genome evolution.</title>
        <authorList>
            <person name="Wing R.A."/>
        </authorList>
    </citation>
    <scope>NUCLEOTIDE SEQUENCE</scope>
</reference>
<dbReference type="Pfam" id="PF00125">
    <property type="entry name" value="Histone"/>
    <property type="match status" value="1"/>
</dbReference>
<comment type="subcellular location">
    <subcellularLocation>
        <location evidence="3">Chromosome</location>
    </subcellularLocation>
    <subcellularLocation>
        <location evidence="2 12">Nucleus</location>
    </subcellularLocation>
</comment>
<evidence type="ECO:0000256" key="3">
    <source>
        <dbReference type="ARBA" id="ARBA00004286"/>
    </source>
</evidence>
<dbReference type="SMART" id="SM00360">
    <property type="entry name" value="RRM"/>
    <property type="match status" value="2"/>
</dbReference>
<dbReference type="GO" id="GO:0000786">
    <property type="term" value="C:nucleosome"/>
    <property type="evidence" value="ECO:0007669"/>
    <property type="project" value="UniProtKB-KW"/>
</dbReference>
<dbReference type="HOGENOM" id="CLU_822237_0_0_1"/>
<evidence type="ECO:0000256" key="6">
    <source>
        <dbReference type="ARBA" id="ARBA00022454"/>
    </source>
</evidence>
<evidence type="ECO:0000256" key="9">
    <source>
        <dbReference type="ARBA" id="ARBA00023242"/>
    </source>
</evidence>
<name>A0A0D9VSK1_9ORYZ</name>
<evidence type="ECO:0000256" key="11">
    <source>
        <dbReference type="PROSITE-ProRule" id="PRU00176"/>
    </source>
</evidence>
<dbReference type="InterPro" id="IPR009072">
    <property type="entry name" value="Histone-fold"/>
</dbReference>
<dbReference type="CDD" id="cd00590">
    <property type="entry name" value="RRM_SF"/>
    <property type="match status" value="1"/>
</dbReference>
<dbReference type="CDD" id="cd22910">
    <property type="entry name" value="HFD_H2B"/>
    <property type="match status" value="1"/>
</dbReference>
<feature type="domain" description="RRM" evidence="14">
    <location>
        <begin position="176"/>
        <end position="241"/>
    </location>
</feature>
<evidence type="ECO:0000256" key="5">
    <source>
        <dbReference type="ARBA" id="ARBA00011538"/>
    </source>
</evidence>
<sequence length="338" mass="36954">MAPKAEKKPAEKKPAAGEEKSAEKAPAGKKPKAEKRLPASKSSSKEGGGDKKGRKKAKKSVETYKIYIFKVLKQVHPDIGISSKAMSIMNSFINDIFEKLAGEASKLARYNKKPTITSREIQTSVRLVLPGELAKHAVSEGTKAGLRGIVVVDMMLRCGRLAGLASRVVGAKSFSTEVFVSRLSFYTTEEELRNVFSPCGTIEEVRLVSDNQTGRPKGFGFVKYSSQTEAEKAVKSMDGREGTLDMMMRGGQLAGLVSRVVGAKSFSTEIFVSKLSFYTTEEELKNVFAPFGAVEEARLVRDNQTSRPKGFGFVKYSSREEAEKAVKAMDGRVFPLLI</sequence>
<evidence type="ECO:0000256" key="8">
    <source>
        <dbReference type="ARBA" id="ARBA00023125"/>
    </source>
</evidence>
<dbReference type="PROSITE" id="PS00357">
    <property type="entry name" value="HISTONE_H2B"/>
    <property type="match status" value="1"/>
</dbReference>
<dbReference type="Gene3D" id="1.10.20.10">
    <property type="entry name" value="Histone, subunit A"/>
    <property type="match status" value="1"/>
</dbReference>
<keyword evidence="10 12" id="KW-0544">Nucleosome core</keyword>
<accession>A0A0D9VSK1</accession>
<dbReference type="GO" id="GO:0003723">
    <property type="term" value="F:RNA binding"/>
    <property type="evidence" value="ECO:0007669"/>
    <property type="project" value="UniProtKB-UniRule"/>
</dbReference>
<dbReference type="SUPFAM" id="SSF47113">
    <property type="entry name" value="Histone-fold"/>
    <property type="match status" value="1"/>
</dbReference>
<dbReference type="SMART" id="SM00427">
    <property type="entry name" value="H2B"/>
    <property type="match status" value="1"/>
</dbReference>
<feature type="region of interest" description="Disordered" evidence="13">
    <location>
        <begin position="1"/>
        <end position="56"/>
    </location>
</feature>
<dbReference type="InterPro" id="IPR012677">
    <property type="entry name" value="Nucleotide-bd_a/b_plait_sf"/>
</dbReference>
<dbReference type="PANTHER" id="PTHR23428">
    <property type="entry name" value="HISTONE H2B"/>
    <property type="match status" value="1"/>
</dbReference>
<evidence type="ECO:0000256" key="12">
    <source>
        <dbReference type="RuleBase" id="RU000451"/>
    </source>
</evidence>
<reference evidence="16" key="2">
    <citation type="submission" date="2013-12" db="EMBL/GenBank/DDBJ databases">
        <authorList>
            <person name="Yu Y."/>
            <person name="Lee S."/>
            <person name="de Baynast K."/>
            <person name="Wissotski M."/>
            <person name="Liu L."/>
            <person name="Talag J."/>
            <person name="Goicoechea J."/>
            <person name="Angelova A."/>
            <person name="Jetty R."/>
            <person name="Kudrna D."/>
            <person name="Golser W."/>
            <person name="Rivera L."/>
            <person name="Zhang J."/>
            <person name="Wing R."/>
        </authorList>
    </citation>
    <scope>NUCLEOTIDE SEQUENCE</scope>
</reference>
<keyword evidence="16" id="KW-1185">Reference proteome</keyword>
<evidence type="ECO:0000313" key="15">
    <source>
        <dbReference type="EnsemblPlants" id="LPERR03G11140.1"/>
    </source>
</evidence>
<protein>
    <recommendedName>
        <fullName evidence="12">Histone H2B</fullName>
    </recommendedName>
</protein>
<proteinExistence type="inferred from homology"/>
<feature type="domain" description="RRM" evidence="14">
    <location>
        <begin position="268"/>
        <end position="338"/>
    </location>
</feature>
<dbReference type="InterPro" id="IPR055333">
    <property type="entry name" value="HISTONE_H2B_site"/>
</dbReference>
<dbReference type="STRING" id="77586.A0A0D9VSK1"/>
<dbReference type="InterPro" id="IPR035979">
    <property type="entry name" value="RBD_domain_sf"/>
</dbReference>
<comment type="function">
    <text evidence="1">Core component of nucleosome. Nucleosomes wrap and compact DNA into chromatin, limiting DNA accessibility to the cellular machineries which require DNA as a template. Histones thereby play a central role in transcription regulation, DNA repair, DNA replication and chromosomal stability. DNA accessibility is regulated via a complex set of post-translational modifications of histones, also called histone code, and nucleosome remodeling.</text>
</comment>
<dbReference type="GO" id="GO:0030527">
    <property type="term" value="F:structural constituent of chromatin"/>
    <property type="evidence" value="ECO:0007669"/>
    <property type="project" value="InterPro"/>
</dbReference>
<dbReference type="eggNOG" id="KOG0118">
    <property type="taxonomic scope" value="Eukaryota"/>
</dbReference>
<dbReference type="PROSITE" id="PS50102">
    <property type="entry name" value="RRM"/>
    <property type="match status" value="2"/>
</dbReference>
<keyword evidence="11" id="KW-0694">RNA-binding</keyword>
<evidence type="ECO:0000256" key="4">
    <source>
        <dbReference type="ARBA" id="ARBA00006846"/>
    </source>
</evidence>
<dbReference type="GO" id="GO:0005634">
    <property type="term" value="C:nucleus"/>
    <property type="evidence" value="ECO:0007669"/>
    <property type="project" value="UniProtKB-SubCell"/>
</dbReference>
<evidence type="ECO:0000313" key="16">
    <source>
        <dbReference type="Proteomes" id="UP000032180"/>
    </source>
</evidence>
<keyword evidence="7" id="KW-0007">Acetylation</keyword>
<dbReference type="FunFam" id="1.10.20.10:FF:000016">
    <property type="entry name" value="Histone H2B"/>
    <property type="match status" value="1"/>
</dbReference>
<dbReference type="GO" id="GO:0046982">
    <property type="term" value="F:protein heterodimerization activity"/>
    <property type="evidence" value="ECO:0007669"/>
    <property type="project" value="InterPro"/>
</dbReference>
<dbReference type="Pfam" id="PF00076">
    <property type="entry name" value="RRM_1"/>
    <property type="match status" value="2"/>
</dbReference>
<dbReference type="Gramene" id="LPERR03G11140.1">
    <property type="protein sequence ID" value="LPERR03G11140.1"/>
    <property type="gene ID" value="LPERR03G11140"/>
</dbReference>
<keyword evidence="9 12" id="KW-0539">Nucleus</keyword>
<comment type="subunit">
    <text evidence="5 12">The nucleosome is a histone octamer containing two molecules each of H2A, H2B, H3 and H4 assembled in one H3-H4 heterotetramer and two H2A-H2B heterodimers. The octamer wraps approximately 147 bp of DNA.</text>
</comment>
<evidence type="ECO:0000256" key="7">
    <source>
        <dbReference type="ARBA" id="ARBA00022990"/>
    </source>
</evidence>
<dbReference type="Proteomes" id="UP000032180">
    <property type="component" value="Chromosome 3"/>
</dbReference>
<dbReference type="EnsemblPlants" id="LPERR03G11140.1">
    <property type="protein sequence ID" value="LPERR03G11140.1"/>
    <property type="gene ID" value="LPERR03G11140"/>
</dbReference>
<dbReference type="SUPFAM" id="SSF54928">
    <property type="entry name" value="RNA-binding domain, RBD"/>
    <property type="match status" value="2"/>
</dbReference>
<reference evidence="15" key="3">
    <citation type="submission" date="2015-04" db="UniProtKB">
        <authorList>
            <consortium name="EnsemblPlants"/>
        </authorList>
    </citation>
    <scope>IDENTIFICATION</scope>
</reference>
<dbReference type="PRINTS" id="PR00621">
    <property type="entry name" value="HISTONEH2B"/>
</dbReference>
<dbReference type="GO" id="GO:0003677">
    <property type="term" value="F:DNA binding"/>
    <property type="evidence" value="ECO:0007669"/>
    <property type="project" value="UniProtKB-KW"/>
</dbReference>
<feature type="compositionally biased region" description="Basic and acidic residues" evidence="13">
    <location>
        <begin position="1"/>
        <end position="23"/>
    </location>
</feature>
<dbReference type="InterPro" id="IPR000504">
    <property type="entry name" value="RRM_dom"/>
</dbReference>
<dbReference type="InterPro" id="IPR000558">
    <property type="entry name" value="Histone_H2B"/>
</dbReference>
<evidence type="ECO:0000259" key="14">
    <source>
        <dbReference type="PROSITE" id="PS50102"/>
    </source>
</evidence>
<evidence type="ECO:0000256" key="1">
    <source>
        <dbReference type="ARBA" id="ARBA00002001"/>
    </source>
</evidence>
<dbReference type="eggNOG" id="KOG1744">
    <property type="taxonomic scope" value="Eukaryota"/>
</dbReference>
<dbReference type="InterPro" id="IPR007125">
    <property type="entry name" value="H2A/H2B/H3"/>
</dbReference>
<keyword evidence="8 12" id="KW-0238">DNA-binding</keyword>
<keyword evidence="6 12" id="KW-0158">Chromosome</keyword>
<evidence type="ECO:0000256" key="10">
    <source>
        <dbReference type="ARBA" id="ARBA00023269"/>
    </source>
</evidence>
<dbReference type="AlphaFoldDB" id="A0A0D9VSK1"/>
<evidence type="ECO:0000256" key="13">
    <source>
        <dbReference type="SAM" id="MobiDB-lite"/>
    </source>
</evidence>
<organism evidence="15 16">
    <name type="scientific">Leersia perrieri</name>
    <dbReference type="NCBI Taxonomy" id="77586"/>
    <lineage>
        <taxon>Eukaryota</taxon>
        <taxon>Viridiplantae</taxon>
        <taxon>Streptophyta</taxon>
        <taxon>Embryophyta</taxon>
        <taxon>Tracheophyta</taxon>
        <taxon>Spermatophyta</taxon>
        <taxon>Magnoliopsida</taxon>
        <taxon>Liliopsida</taxon>
        <taxon>Poales</taxon>
        <taxon>Poaceae</taxon>
        <taxon>BOP clade</taxon>
        <taxon>Oryzoideae</taxon>
        <taxon>Oryzeae</taxon>
        <taxon>Oryzinae</taxon>
        <taxon>Leersia</taxon>
    </lineage>
</organism>